<evidence type="ECO:0000256" key="2">
    <source>
        <dbReference type="ARBA" id="ARBA00022741"/>
    </source>
</evidence>
<dbReference type="EMBL" id="CP016908">
    <property type="protein sequence ID" value="APR99337.1"/>
    <property type="molecule type" value="Genomic_DNA"/>
</dbReference>
<evidence type="ECO:0000313" key="6">
    <source>
        <dbReference type="Proteomes" id="UP000185544"/>
    </source>
</evidence>
<dbReference type="RefSeq" id="WP_075275969.1">
    <property type="nucleotide sequence ID" value="NZ_CP016908.1"/>
</dbReference>
<dbReference type="GO" id="GO:0016887">
    <property type="term" value="F:ATP hydrolysis activity"/>
    <property type="evidence" value="ECO:0007669"/>
    <property type="project" value="InterPro"/>
</dbReference>
<dbReference type="STRING" id="1882918.BCY86_00580"/>
<dbReference type="PANTHER" id="PTHR42939:SF1">
    <property type="entry name" value="ABC TRANSPORTER ATP-BINDING PROTEIN ALBC-RELATED"/>
    <property type="match status" value="1"/>
</dbReference>
<name>A0A1L6MV51_9BACT</name>
<dbReference type="Gene3D" id="3.40.50.300">
    <property type="entry name" value="P-loop containing nucleotide triphosphate hydrolases"/>
    <property type="match status" value="1"/>
</dbReference>
<dbReference type="SUPFAM" id="SSF52540">
    <property type="entry name" value="P-loop containing nucleoside triphosphate hydrolases"/>
    <property type="match status" value="1"/>
</dbReference>
<reference evidence="5 6" key="1">
    <citation type="submission" date="2016-08" db="EMBL/GenBank/DDBJ databases">
        <title>Identification and validation of antigenic proteins from Pajaroellobacter abortibovis using de-novo genome sequence assembly and reverse vaccinology.</title>
        <authorList>
            <person name="Welly B.T."/>
            <person name="Miller M.R."/>
            <person name="Stott J.L."/>
            <person name="Blanchard M.T."/>
            <person name="Islas-Trejo A.D."/>
            <person name="O'Rourke S.M."/>
            <person name="Young A.E."/>
            <person name="Medrano J.F."/>
            <person name="Van Eenennaam A.L."/>
        </authorList>
    </citation>
    <scope>NUCLEOTIDE SEQUENCE [LARGE SCALE GENOMIC DNA]</scope>
    <source>
        <strain evidence="5 6">BTF92-0548A/99-0131</strain>
    </source>
</reference>
<dbReference type="GO" id="GO:0005524">
    <property type="term" value="F:ATP binding"/>
    <property type="evidence" value="ECO:0007669"/>
    <property type="project" value="UniProtKB-KW"/>
</dbReference>
<dbReference type="InterPro" id="IPR003439">
    <property type="entry name" value="ABC_transporter-like_ATP-bd"/>
</dbReference>
<keyword evidence="6" id="KW-1185">Reference proteome</keyword>
<dbReference type="PROSITE" id="PS50893">
    <property type="entry name" value="ABC_TRANSPORTER_2"/>
    <property type="match status" value="1"/>
</dbReference>
<dbReference type="InterPro" id="IPR051782">
    <property type="entry name" value="ABC_Transporter_VariousFunc"/>
</dbReference>
<sequence>MATLEQAHSSFLPLLAMENLRLEQGGVVVFDDLSFKTSGQRLLVLGATEHLFGLITGKLNPTTGRLKLMGQSPRAAIASRQAAAVSFDSAFPPSWTPQKYAYWSGRLSGLSRKQAKNVAKQALHETGLQEQTKPLSHLDSFSRYLTQVAAVLATEAPVLLLKEPLANLPYPMAEEFELHLIQYLNAKNWIFFVEHTPLTSRLMQEADEVVFLISSHQVVQGPPSILASIQRSFFVILHGDRNKFRDQAIAAGASVECSSMHLILSLGPQASTRDIFQWAANTSTTVLSLYPTIIFP</sequence>
<dbReference type="AlphaFoldDB" id="A0A1L6MV51"/>
<protein>
    <recommendedName>
        <fullName evidence="4">ABC transporter domain-containing protein</fullName>
    </recommendedName>
</protein>
<proteinExistence type="predicted"/>
<feature type="domain" description="ABC transporter" evidence="4">
    <location>
        <begin position="15"/>
        <end position="239"/>
    </location>
</feature>
<evidence type="ECO:0000256" key="1">
    <source>
        <dbReference type="ARBA" id="ARBA00022448"/>
    </source>
</evidence>
<gene>
    <name evidence="5" type="ORF">BCY86_00580</name>
</gene>
<dbReference type="KEGG" id="pabo:BCY86_00580"/>
<evidence type="ECO:0000313" key="5">
    <source>
        <dbReference type="EMBL" id="APR99337.1"/>
    </source>
</evidence>
<evidence type="ECO:0000256" key="3">
    <source>
        <dbReference type="ARBA" id="ARBA00022840"/>
    </source>
</evidence>
<accession>A0A1L6MV51</accession>
<dbReference type="Proteomes" id="UP000185544">
    <property type="component" value="Chromosome"/>
</dbReference>
<keyword evidence="1" id="KW-0813">Transport</keyword>
<keyword evidence="2" id="KW-0547">Nucleotide-binding</keyword>
<dbReference type="OrthoDB" id="5510850at2"/>
<organism evidence="5 6">
    <name type="scientific">Pajaroellobacter abortibovis</name>
    <dbReference type="NCBI Taxonomy" id="1882918"/>
    <lineage>
        <taxon>Bacteria</taxon>
        <taxon>Pseudomonadati</taxon>
        <taxon>Myxococcota</taxon>
        <taxon>Polyangia</taxon>
        <taxon>Polyangiales</taxon>
        <taxon>Polyangiaceae</taxon>
    </lineage>
</organism>
<dbReference type="InterPro" id="IPR027417">
    <property type="entry name" value="P-loop_NTPase"/>
</dbReference>
<keyword evidence="3" id="KW-0067">ATP-binding</keyword>
<dbReference type="PANTHER" id="PTHR42939">
    <property type="entry name" value="ABC TRANSPORTER ATP-BINDING PROTEIN ALBC-RELATED"/>
    <property type="match status" value="1"/>
</dbReference>
<evidence type="ECO:0000259" key="4">
    <source>
        <dbReference type="PROSITE" id="PS50893"/>
    </source>
</evidence>